<gene>
    <name evidence="1" type="ORF">KBTEX_01901</name>
</gene>
<dbReference type="InterPro" id="IPR052707">
    <property type="entry name" value="OsmC_Ohr_Peroxiredoxin"/>
</dbReference>
<dbReference type="Gene3D" id="3.30.300.20">
    <property type="match status" value="1"/>
</dbReference>
<dbReference type="EMBL" id="MN079104">
    <property type="protein sequence ID" value="QEA05578.1"/>
    <property type="molecule type" value="Genomic_DNA"/>
</dbReference>
<dbReference type="Pfam" id="PF02566">
    <property type="entry name" value="OsmC"/>
    <property type="match status" value="1"/>
</dbReference>
<organism evidence="1">
    <name type="scientific">uncultured organism</name>
    <dbReference type="NCBI Taxonomy" id="155900"/>
    <lineage>
        <taxon>unclassified sequences</taxon>
        <taxon>environmental samples</taxon>
    </lineage>
</organism>
<sequence>MQSLPHHYLVRSSGEAEGTVAVSAEGLGTIPTAPPEEFGGPGGYWTPEHLFVASIADCFVLSFRAVARASRLEWRHLACDVDAELDRPDRALRFTRVTLRPRLEIADDGNRNAALRCLEKAERACLITNSLDCEVTLEPRVDVQTGA</sequence>
<dbReference type="AlphaFoldDB" id="A0A5B8RCF2"/>
<dbReference type="InterPro" id="IPR015946">
    <property type="entry name" value="KH_dom-like_a/b"/>
</dbReference>
<dbReference type="SUPFAM" id="SSF82784">
    <property type="entry name" value="OsmC-like"/>
    <property type="match status" value="1"/>
</dbReference>
<dbReference type="PANTHER" id="PTHR42830:SF2">
    <property type="entry name" value="OSMC_OHR FAMILY PROTEIN"/>
    <property type="match status" value="1"/>
</dbReference>
<dbReference type="InterPro" id="IPR003718">
    <property type="entry name" value="OsmC/Ohr_fam"/>
</dbReference>
<name>A0A5B8RCF2_9ZZZZ</name>
<accession>A0A5B8RCF2</accession>
<evidence type="ECO:0008006" key="2">
    <source>
        <dbReference type="Google" id="ProtNLM"/>
    </source>
</evidence>
<reference evidence="1" key="1">
    <citation type="submission" date="2019-06" db="EMBL/GenBank/DDBJ databases">
        <authorList>
            <person name="Murdoch R.W."/>
            <person name="Fathepure B."/>
        </authorList>
    </citation>
    <scope>NUCLEOTIDE SEQUENCE</scope>
</reference>
<protein>
    <recommendedName>
        <fullName evidence="2">OsmC-like protein</fullName>
    </recommendedName>
</protein>
<proteinExistence type="predicted"/>
<dbReference type="PANTHER" id="PTHR42830">
    <property type="entry name" value="OSMOTICALLY INDUCIBLE FAMILY PROTEIN"/>
    <property type="match status" value="1"/>
</dbReference>
<dbReference type="InterPro" id="IPR036102">
    <property type="entry name" value="OsmC/Ohrsf"/>
</dbReference>
<evidence type="ECO:0000313" key="1">
    <source>
        <dbReference type="EMBL" id="QEA05578.1"/>
    </source>
</evidence>